<name>A0A8J6Y641_9BACT</name>
<keyword evidence="1" id="KW-0547">Nucleotide-binding</keyword>
<sequence length="589" mass="64666">MTEKNILDLYRHEFESTKEEHYFHYTLDGYTTLSTSEFFDRTAGLAGGLEKLGVGRGDRVMLLTDNRPEWHMVDLATVDLGAADVPVYGTLTPAQISYQIKDSGSKVAIAENADQMAKFLQIRNECPDLTHLIQIEGPCAAGVLPLAEVVDSGQSGDAGDLFWQRAEKIGAEDVLTLIYTSGTTGNPKGVTLTHENLVQNVLPSAERASVSPEDFCLEFLPLCHVFERMLGYLYMYRGVTKAYCSVYHVGDLVATIKPTVFASVPRIYEKVYDKVMDKVNNAPPIRRALFNWALGVGRKNYPIQIAGKEPGGISYALANRLVLSKVREALGGRLRFCVSGGAPLPLFTNEFFHSIGIRILEGYGLTETSPVISVNGFAGGKSRLGTVGQAISNVEAKIAEDGELCVKGPSVMKGYWNLPEKTAEVFDSDGFFLTGDIAEIDGDGFIRITDRKKDLIVTAGGKNIAPQPIEAELKRSGLVDNAVIIGDRRPFLVVLLSPNTEALEAWAENEGVSFTSTEEITRHPKLVEAFASVVENTNENLASYEQIKKHSVLPLMLSIEDGTLTPTLKVKRREVEKQYLDLIENLYEG</sequence>
<dbReference type="InterPro" id="IPR042099">
    <property type="entry name" value="ANL_N_sf"/>
</dbReference>
<dbReference type="AlphaFoldDB" id="A0A8J6Y641"/>
<keyword evidence="2" id="KW-0067">ATP-binding</keyword>
<dbReference type="GO" id="GO:0004467">
    <property type="term" value="F:long-chain fatty acid-CoA ligase activity"/>
    <property type="evidence" value="ECO:0007669"/>
    <property type="project" value="UniProtKB-EC"/>
</dbReference>
<dbReference type="Proteomes" id="UP000598633">
    <property type="component" value="Unassembled WGS sequence"/>
</dbReference>
<evidence type="ECO:0000256" key="2">
    <source>
        <dbReference type="ARBA" id="ARBA00022840"/>
    </source>
</evidence>
<dbReference type="Pfam" id="PF00501">
    <property type="entry name" value="AMP-binding"/>
    <property type="match status" value="1"/>
</dbReference>
<dbReference type="EMBL" id="JACXWA010000124">
    <property type="protein sequence ID" value="MBD3871260.1"/>
    <property type="molecule type" value="Genomic_DNA"/>
</dbReference>
<gene>
    <name evidence="5" type="ORF">IFJ97_07875</name>
</gene>
<evidence type="ECO:0000313" key="6">
    <source>
        <dbReference type="Proteomes" id="UP000598633"/>
    </source>
</evidence>
<proteinExistence type="predicted"/>
<dbReference type="InterPro" id="IPR020845">
    <property type="entry name" value="AMP-binding_CS"/>
</dbReference>
<organism evidence="5 6">
    <name type="scientific">Candidatus Sulfomarinibacter kjeldsenii</name>
    <dbReference type="NCBI Taxonomy" id="2885994"/>
    <lineage>
        <taxon>Bacteria</taxon>
        <taxon>Pseudomonadati</taxon>
        <taxon>Acidobacteriota</taxon>
        <taxon>Thermoanaerobaculia</taxon>
        <taxon>Thermoanaerobaculales</taxon>
        <taxon>Candidatus Sulfomarinibacteraceae</taxon>
        <taxon>Candidatus Sulfomarinibacter</taxon>
    </lineage>
</organism>
<protein>
    <submittedName>
        <fullName evidence="5">Long-chain fatty acid--CoA ligase</fullName>
    </submittedName>
</protein>
<dbReference type="PANTHER" id="PTHR43272:SF33">
    <property type="entry name" value="AMP-BINDING DOMAIN-CONTAINING PROTEIN-RELATED"/>
    <property type="match status" value="1"/>
</dbReference>
<accession>A0A8J6Y641</accession>
<dbReference type="Gene3D" id="3.40.50.12780">
    <property type="entry name" value="N-terminal domain of ligase-like"/>
    <property type="match status" value="2"/>
</dbReference>
<comment type="catalytic activity">
    <reaction evidence="3">
        <text>a long-chain fatty acid + ATP + CoA = a long-chain fatty acyl-CoA + AMP + diphosphate</text>
        <dbReference type="Rhea" id="RHEA:15421"/>
        <dbReference type="ChEBI" id="CHEBI:30616"/>
        <dbReference type="ChEBI" id="CHEBI:33019"/>
        <dbReference type="ChEBI" id="CHEBI:57287"/>
        <dbReference type="ChEBI" id="CHEBI:57560"/>
        <dbReference type="ChEBI" id="CHEBI:83139"/>
        <dbReference type="ChEBI" id="CHEBI:456215"/>
        <dbReference type="EC" id="6.2.1.3"/>
    </reaction>
    <physiologicalReaction direction="left-to-right" evidence="3">
        <dbReference type="Rhea" id="RHEA:15422"/>
    </physiologicalReaction>
</comment>
<dbReference type="CDD" id="cd05907">
    <property type="entry name" value="VL_LC_FACS_like"/>
    <property type="match status" value="1"/>
</dbReference>
<dbReference type="PANTHER" id="PTHR43272">
    <property type="entry name" value="LONG-CHAIN-FATTY-ACID--COA LIGASE"/>
    <property type="match status" value="1"/>
</dbReference>
<evidence type="ECO:0000256" key="1">
    <source>
        <dbReference type="ARBA" id="ARBA00022741"/>
    </source>
</evidence>
<dbReference type="SUPFAM" id="SSF56801">
    <property type="entry name" value="Acetyl-CoA synthetase-like"/>
    <property type="match status" value="1"/>
</dbReference>
<evidence type="ECO:0000256" key="3">
    <source>
        <dbReference type="ARBA" id="ARBA00024484"/>
    </source>
</evidence>
<feature type="domain" description="AMP-dependent synthetase/ligase" evidence="4">
    <location>
        <begin position="21"/>
        <end position="416"/>
    </location>
</feature>
<dbReference type="PROSITE" id="PS00455">
    <property type="entry name" value="AMP_BINDING"/>
    <property type="match status" value="1"/>
</dbReference>
<keyword evidence="5" id="KW-0436">Ligase</keyword>
<reference evidence="5 6" key="1">
    <citation type="submission" date="2020-08" db="EMBL/GenBank/DDBJ databases">
        <title>Acidobacteriota in marine sediments use diverse sulfur dissimilation pathways.</title>
        <authorList>
            <person name="Wasmund K."/>
        </authorList>
    </citation>
    <scope>NUCLEOTIDE SEQUENCE [LARGE SCALE GENOMIC DNA]</scope>
    <source>
        <strain evidence="5">MAG AM3-A</strain>
    </source>
</reference>
<dbReference type="Gene3D" id="3.30.300.30">
    <property type="match status" value="1"/>
</dbReference>
<dbReference type="InterPro" id="IPR045851">
    <property type="entry name" value="AMP-bd_C_sf"/>
</dbReference>
<dbReference type="GO" id="GO:0016020">
    <property type="term" value="C:membrane"/>
    <property type="evidence" value="ECO:0007669"/>
    <property type="project" value="TreeGrafter"/>
</dbReference>
<comment type="caution">
    <text evidence="5">The sequence shown here is derived from an EMBL/GenBank/DDBJ whole genome shotgun (WGS) entry which is preliminary data.</text>
</comment>
<evidence type="ECO:0000313" key="5">
    <source>
        <dbReference type="EMBL" id="MBD3871260.1"/>
    </source>
</evidence>
<dbReference type="GO" id="GO:0005524">
    <property type="term" value="F:ATP binding"/>
    <property type="evidence" value="ECO:0007669"/>
    <property type="project" value="UniProtKB-KW"/>
</dbReference>
<evidence type="ECO:0000259" key="4">
    <source>
        <dbReference type="Pfam" id="PF00501"/>
    </source>
</evidence>
<dbReference type="InterPro" id="IPR000873">
    <property type="entry name" value="AMP-dep_synth/lig_dom"/>
</dbReference>
<dbReference type="Pfam" id="PF23562">
    <property type="entry name" value="AMP-binding_C_3"/>
    <property type="match status" value="1"/>
</dbReference>